<evidence type="ECO:0000313" key="4">
    <source>
        <dbReference type="Proteomes" id="UP000680038"/>
    </source>
</evidence>
<name>A0A916N873_9BACT</name>
<feature type="transmembrane region" description="Helical" evidence="1">
    <location>
        <begin position="232"/>
        <end position="256"/>
    </location>
</feature>
<reference evidence="3" key="1">
    <citation type="submission" date="2021-04" db="EMBL/GenBank/DDBJ databases">
        <authorList>
            <person name="Rodrigo-Torres L."/>
            <person name="Arahal R. D."/>
            <person name="Lucena T."/>
        </authorList>
    </citation>
    <scope>NUCLEOTIDE SEQUENCE</scope>
    <source>
        <strain evidence="3">CECT 9275</strain>
    </source>
</reference>
<keyword evidence="4" id="KW-1185">Reference proteome</keyword>
<proteinExistence type="predicted"/>
<feature type="transmembrane region" description="Helical" evidence="1">
    <location>
        <begin position="268"/>
        <end position="290"/>
    </location>
</feature>
<feature type="transmembrane region" description="Helical" evidence="1">
    <location>
        <begin position="21"/>
        <end position="42"/>
    </location>
</feature>
<evidence type="ECO:0000256" key="1">
    <source>
        <dbReference type="SAM" id="Phobius"/>
    </source>
</evidence>
<dbReference type="EMBL" id="CAJRAF010000002">
    <property type="protein sequence ID" value="CAG5012363.1"/>
    <property type="molecule type" value="Genomic_DNA"/>
</dbReference>
<feature type="domain" description="DUF418" evidence="2">
    <location>
        <begin position="213"/>
        <end position="371"/>
    </location>
</feature>
<dbReference type="AlphaFoldDB" id="A0A916N873"/>
<feature type="transmembrane region" description="Helical" evidence="1">
    <location>
        <begin position="191"/>
        <end position="212"/>
    </location>
</feature>
<protein>
    <recommendedName>
        <fullName evidence="2">DUF418 domain-containing protein</fullName>
    </recommendedName>
</protein>
<keyword evidence="1" id="KW-0812">Transmembrane</keyword>
<feature type="transmembrane region" description="Helical" evidence="1">
    <location>
        <begin position="302"/>
        <end position="323"/>
    </location>
</feature>
<feature type="transmembrane region" description="Helical" evidence="1">
    <location>
        <begin position="329"/>
        <end position="353"/>
    </location>
</feature>
<dbReference type="PANTHER" id="PTHR30590">
    <property type="entry name" value="INNER MEMBRANE PROTEIN"/>
    <property type="match status" value="1"/>
</dbReference>
<dbReference type="InterPro" id="IPR007349">
    <property type="entry name" value="DUF418"/>
</dbReference>
<feature type="transmembrane region" description="Helical" evidence="1">
    <location>
        <begin position="152"/>
        <end position="171"/>
    </location>
</feature>
<feature type="transmembrane region" description="Helical" evidence="1">
    <location>
        <begin position="131"/>
        <end position="147"/>
    </location>
</feature>
<gene>
    <name evidence="3" type="ORF">DYBT9275_05161</name>
</gene>
<comment type="caution">
    <text evidence="3">The sequence shown here is derived from an EMBL/GenBank/DDBJ whole genome shotgun (WGS) entry which is preliminary data.</text>
</comment>
<organism evidence="3 4">
    <name type="scientific">Dyadobacter helix</name>
    <dbReference type="NCBI Taxonomy" id="2822344"/>
    <lineage>
        <taxon>Bacteria</taxon>
        <taxon>Pseudomonadati</taxon>
        <taxon>Bacteroidota</taxon>
        <taxon>Cytophagia</taxon>
        <taxon>Cytophagales</taxon>
        <taxon>Spirosomataceae</taxon>
        <taxon>Dyadobacter</taxon>
    </lineage>
</organism>
<keyword evidence="1" id="KW-1133">Transmembrane helix</keyword>
<feature type="transmembrane region" description="Helical" evidence="1">
    <location>
        <begin position="106"/>
        <end position="125"/>
    </location>
</feature>
<dbReference type="Proteomes" id="UP000680038">
    <property type="component" value="Unassembled WGS sequence"/>
</dbReference>
<keyword evidence="1" id="KW-0472">Membrane</keyword>
<dbReference type="InterPro" id="IPR052529">
    <property type="entry name" value="Bact_Transport_Assoc"/>
</dbReference>
<evidence type="ECO:0000313" key="3">
    <source>
        <dbReference type="EMBL" id="CAG5012363.1"/>
    </source>
</evidence>
<dbReference type="PANTHER" id="PTHR30590:SF2">
    <property type="entry name" value="INNER MEMBRANE PROTEIN"/>
    <property type="match status" value="1"/>
</dbReference>
<accession>A0A916N873</accession>
<dbReference type="RefSeq" id="WP_215241397.1">
    <property type="nucleotide sequence ID" value="NZ_CAJRAF010000002.1"/>
</dbReference>
<sequence>MEIKPPEYVTIEYAPAVQPPVLQRVIIIDVLRGFALFGILLIHSVQKFLGTSQAKLEGMSSTENLLRDSIEFLIEDKFYIIFSILFGWSFNNMYQRALDRGEPFLIFFVTRLTVLLAIGAFHSLFFSSDILETYAVLGLVLVICHNTSRRNLLILTIMLSILGLIAATYQRQLSDITALVRQGNILIPSKLSYLINTGRLFTTSAMLLFGLYAGKSKIFEHLCLSRFLRQRVLLIIELLFLLSCMLLIKVLFTASADTTAALFQNTCFAILNFTLSGMYIVLVIMLYHYVFFNKLFQSFIAVGKLSITSYLMQSIFLQVFYNLNDGLKMGFYGGLSITILFFFGQIVFAKIWLRYFKYGPVEWVWRRLTYAISSRI</sequence>
<evidence type="ECO:0000259" key="2">
    <source>
        <dbReference type="Pfam" id="PF04235"/>
    </source>
</evidence>
<dbReference type="Pfam" id="PF04235">
    <property type="entry name" value="DUF418"/>
    <property type="match status" value="1"/>
</dbReference>